<feature type="compositionally biased region" description="Basic and acidic residues" evidence="1">
    <location>
        <begin position="38"/>
        <end position="61"/>
    </location>
</feature>
<accession>A0A9B0C6E5</accession>
<organism evidence="2 3">
    <name type="scientific">Bombus terrestris</name>
    <name type="common">Buff-tailed bumblebee</name>
    <name type="synonym">Apis terrestris</name>
    <dbReference type="NCBI Taxonomy" id="30195"/>
    <lineage>
        <taxon>Eukaryota</taxon>
        <taxon>Metazoa</taxon>
        <taxon>Ecdysozoa</taxon>
        <taxon>Arthropoda</taxon>
        <taxon>Hexapoda</taxon>
        <taxon>Insecta</taxon>
        <taxon>Pterygota</taxon>
        <taxon>Neoptera</taxon>
        <taxon>Endopterygota</taxon>
        <taxon>Hymenoptera</taxon>
        <taxon>Apocrita</taxon>
        <taxon>Aculeata</taxon>
        <taxon>Apoidea</taxon>
        <taxon>Anthophila</taxon>
        <taxon>Apidae</taxon>
        <taxon>Bombus</taxon>
        <taxon>Bombus</taxon>
    </lineage>
</organism>
<dbReference type="KEGG" id="bter:100646564"/>
<keyword evidence="2" id="KW-1185">Reference proteome</keyword>
<protein>
    <submittedName>
        <fullName evidence="3">Uncharacterized protein LOC100646564</fullName>
    </submittedName>
</protein>
<dbReference type="Proteomes" id="UP000835206">
    <property type="component" value="Chromosome 16"/>
</dbReference>
<dbReference type="OrthoDB" id="7690664at2759"/>
<feature type="region of interest" description="Disordered" evidence="1">
    <location>
        <begin position="1"/>
        <end position="75"/>
    </location>
</feature>
<reference evidence="3" key="1">
    <citation type="submission" date="2025-08" db="UniProtKB">
        <authorList>
            <consortium name="RefSeq"/>
        </authorList>
    </citation>
    <scope>IDENTIFICATION</scope>
</reference>
<evidence type="ECO:0000313" key="2">
    <source>
        <dbReference type="Proteomes" id="UP000835206"/>
    </source>
</evidence>
<dbReference type="GeneID" id="100646564"/>
<dbReference type="AlphaFoldDB" id="A0A9B0C6E5"/>
<evidence type="ECO:0000256" key="1">
    <source>
        <dbReference type="SAM" id="MobiDB-lite"/>
    </source>
</evidence>
<feature type="compositionally biased region" description="Basic and acidic residues" evidence="1">
    <location>
        <begin position="1"/>
        <end position="27"/>
    </location>
</feature>
<proteinExistence type="predicted"/>
<sequence length="993" mass="114241">MGKARHDIAASDISVDGRRKSVREEQKIRKKKKRRKRDLTDLHQRVFKSKKDKETKIDGKSNKAPNSRRPSNRILPRPLAGIYRNGAAGKEIRRFQTKAALNDLNNARLQGDVLKLMDGYDSKSEDVVVENGNIKVQKELLLDSTIKDILQPTPPGVQSSPILGKVDGRRRIKNEGHIEFPQKPTEKKKTIDSENLRNLALSKYEELCRVVCSENFEEQNFPDCFGPDPLTKVKQKLRNIYAKSFQNKCLRDMIKRGNILNECGTPSTSMDDSFPPDTAYCPSGHPQDANLVSVAIDNPDWHIDIKSNKNDDSLQEKHNLFLMPKTNFKKNEINTSNLLFHSPSLNTLDVGIKNSLEPEMSHEMNNISNEDESTDVSNRTFLEINYSTNSTRKNSIKKYFEINEFDCERIKDKNKPLLFAQTEAGSQNSCIDKKRLIKHKTQRRQTVHFLNNGLKKHAEKQNFKMMQQVKMKNLKHIPAILRRCNNVVANNNNRPNLFQEPMHINKESRKMLFDVAPKQNVLFTSQSVVTESNGDSKRPQKSKTANTLFNSTKMKDLNVQSCVIDSPSIFNDEIHFTKNSYSKPMECKHNQTEQNLHANDILVNRTNPPIQKTVMFTKKDSRNIGHCLYINNIIADGKTDKSNVCIIRKNVPLQHERSKNNCTVYKHYQEVPGNYYKAYRCSENSDNSNYNSQEFKEASAPEVQHVQIHQKPMVCENGLVRKVMQPSKSENGKKYHNDQHVCYVMVDQCNDVNNIQECSYNNVPEIKKSKTLQNGRFCQEDIADVGILKGVQNLKILPMEEQEPQIQIANNQCIKNAVILEKQPIKYLAFENDSKTEKIPIYMQRNKHVASVDNIELINSDVNYRVVSYPQESTQKIIFVPTCEQNKVVYVKQQNLPHSNVTFEECSHPRKVVMCRPEVQYVKESLNVCEVHLPKQNVVEIEKSDCDSIVTNLQKANNMKSSRRGGANREGLHYRPNHEHDACMRNQTIFYQK</sequence>
<feature type="compositionally biased region" description="Basic residues" evidence="1">
    <location>
        <begin position="28"/>
        <end position="37"/>
    </location>
</feature>
<dbReference type="RefSeq" id="XP_003401665.2">
    <property type="nucleotide sequence ID" value="XM_003401617.4"/>
</dbReference>
<evidence type="ECO:0000313" key="3">
    <source>
        <dbReference type="RefSeq" id="XP_003401665.2"/>
    </source>
</evidence>
<gene>
    <name evidence="3" type="primary">LOC100646564</name>
</gene>
<name>A0A9B0C6E5_BOMTE</name>